<dbReference type="Proteomes" id="UP000316598">
    <property type="component" value="Unassembled WGS sequence"/>
</dbReference>
<feature type="transmembrane region" description="Helical" evidence="1">
    <location>
        <begin position="192"/>
        <end position="213"/>
    </location>
</feature>
<name>A0A5C5WX12_9BACT</name>
<feature type="transmembrane region" description="Helical" evidence="1">
    <location>
        <begin position="119"/>
        <end position="146"/>
    </location>
</feature>
<evidence type="ECO:0000313" key="2">
    <source>
        <dbReference type="EMBL" id="TWT54523.1"/>
    </source>
</evidence>
<keyword evidence="1" id="KW-0472">Membrane</keyword>
<comment type="caution">
    <text evidence="2">The sequence shown here is derived from an EMBL/GenBank/DDBJ whole genome shotgun (WGS) entry which is preliminary data.</text>
</comment>
<keyword evidence="1" id="KW-0812">Transmembrane</keyword>
<accession>A0A5C5WX12</accession>
<proteinExistence type="predicted"/>
<gene>
    <name evidence="2" type="primary">pqiA</name>
    <name evidence="2" type="ORF">Pla22_21700</name>
</gene>
<evidence type="ECO:0000313" key="3">
    <source>
        <dbReference type="Proteomes" id="UP000316598"/>
    </source>
</evidence>
<evidence type="ECO:0000256" key="1">
    <source>
        <dbReference type="SAM" id="Phobius"/>
    </source>
</evidence>
<feature type="transmembrane region" description="Helical" evidence="1">
    <location>
        <begin position="74"/>
        <end position="93"/>
    </location>
</feature>
<dbReference type="Pfam" id="PF04403">
    <property type="entry name" value="PqiA"/>
    <property type="match status" value="1"/>
</dbReference>
<dbReference type="InterPro" id="IPR007498">
    <property type="entry name" value="PqiA-like"/>
</dbReference>
<protein>
    <submittedName>
        <fullName evidence="2">Paraquat-inducible protein A</fullName>
    </submittedName>
</protein>
<keyword evidence="1" id="KW-1133">Transmembrane helix</keyword>
<sequence length="223" mass="24638">MRLVVAAADANRKVISPPTSCDDASTSDEFRACHCCGLIHRMPTISVGQVALCTRCQSSITFQTPRRVSASRTAAAAMGAFILFWPAVTLPILQIEQLGQTNQQSIMSGIADLFQHGSYFVGFVVLLFSIAFPLSKILLLLELSWLEFLGRQHKAFTLRLMEHVGKWSMMDVMLLAFLVMLVKLGNLVHFEFGPAVIAFTACVAMSMLASLSFDPHSIWEDHE</sequence>
<reference evidence="2 3" key="1">
    <citation type="submission" date="2019-02" db="EMBL/GenBank/DDBJ databases">
        <title>Deep-cultivation of Planctomycetes and their phenomic and genomic characterization uncovers novel biology.</title>
        <authorList>
            <person name="Wiegand S."/>
            <person name="Jogler M."/>
            <person name="Boedeker C."/>
            <person name="Pinto D."/>
            <person name="Vollmers J."/>
            <person name="Rivas-Marin E."/>
            <person name="Kohn T."/>
            <person name="Peeters S.H."/>
            <person name="Heuer A."/>
            <person name="Rast P."/>
            <person name="Oberbeckmann S."/>
            <person name="Bunk B."/>
            <person name="Jeske O."/>
            <person name="Meyerdierks A."/>
            <person name="Storesund J.E."/>
            <person name="Kallscheuer N."/>
            <person name="Luecker S."/>
            <person name="Lage O.M."/>
            <person name="Pohl T."/>
            <person name="Merkel B.J."/>
            <person name="Hornburger P."/>
            <person name="Mueller R.-W."/>
            <person name="Bruemmer F."/>
            <person name="Labrenz M."/>
            <person name="Spormann A.M."/>
            <person name="Op Den Camp H."/>
            <person name="Overmann J."/>
            <person name="Amann R."/>
            <person name="Jetten M.S.M."/>
            <person name="Mascher T."/>
            <person name="Medema M.H."/>
            <person name="Devos D.P."/>
            <person name="Kaster A.-K."/>
            <person name="Ovreas L."/>
            <person name="Rohde M."/>
            <person name="Galperin M.Y."/>
            <person name="Jogler C."/>
        </authorList>
    </citation>
    <scope>NUCLEOTIDE SEQUENCE [LARGE SCALE GENOMIC DNA]</scope>
    <source>
        <strain evidence="2 3">Pla22</strain>
    </source>
</reference>
<dbReference type="EMBL" id="SJPI01000001">
    <property type="protein sequence ID" value="TWT54523.1"/>
    <property type="molecule type" value="Genomic_DNA"/>
</dbReference>
<organism evidence="2 3">
    <name type="scientific">Rubripirellula amarantea</name>
    <dbReference type="NCBI Taxonomy" id="2527999"/>
    <lineage>
        <taxon>Bacteria</taxon>
        <taxon>Pseudomonadati</taxon>
        <taxon>Planctomycetota</taxon>
        <taxon>Planctomycetia</taxon>
        <taxon>Pirellulales</taxon>
        <taxon>Pirellulaceae</taxon>
        <taxon>Rubripirellula</taxon>
    </lineage>
</organism>
<dbReference type="AlphaFoldDB" id="A0A5C5WX12"/>
<keyword evidence="3" id="KW-1185">Reference proteome</keyword>